<dbReference type="InterPro" id="IPR051764">
    <property type="entry name" value="Avidin/Streptavidin-rel"/>
</dbReference>
<name>A0A8H6SEM6_9AGAR</name>
<gene>
    <name evidence="7" type="ORF">MIND_00987500</name>
</gene>
<dbReference type="InterPro" id="IPR005469">
    <property type="entry name" value="Avidin"/>
</dbReference>
<comment type="caution">
    <text evidence="7">The sequence shown here is derived from an EMBL/GenBank/DDBJ whole genome shotgun (WGS) entry which is preliminary data.</text>
</comment>
<dbReference type="AlphaFoldDB" id="A0A8H6SEM6"/>
<sequence>MAWGIHNTSIGAWSQRNEASFILGSARTGGMEDRQKIIKFLRRPFKLQLVASPAILGVYKQHNSAGAAPVDPSPPKPTKLPTNQSKPMSVSSAFNFTRLTGTWHNELASVMHLKADGRGGLSGSYNSAVGNAQDNYVLTGRYDTTPPTGEGVALGWIVAWKNNELDAHSAAGWSGQFYAGASELEDIILTQWLLTTSTAPADNWESTQVGTDLFKHQEPTAAQVKRATMEGRALPHPEQIVAKRSRVL</sequence>
<dbReference type="GO" id="GO:0005576">
    <property type="term" value="C:extracellular region"/>
    <property type="evidence" value="ECO:0007669"/>
    <property type="project" value="UniProtKB-SubCell"/>
</dbReference>
<evidence type="ECO:0000256" key="5">
    <source>
        <dbReference type="ARBA" id="ARBA00023267"/>
    </source>
</evidence>
<dbReference type="PROSITE" id="PS51326">
    <property type="entry name" value="AVIDIN_2"/>
    <property type="match status" value="1"/>
</dbReference>
<dbReference type="RefSeq" id="XP_037217892.1">
    <property type="nucleotide sequence ID" value="XM_037366480.1"/>
</dbReference>
<dbReference type="Proteomes" id="UP000636479">
    <property type="component" value="Unassembled WGS sequence"/>
</dbReference>
<dbReference type="GeneID" id="59348996"/>
<keyword evidence="8" id="KW-1185">Reference proteome</keyword>
<comment type="subcellular location">
    <subcellularLocation>
        <location evidence="1">Secreted</location>
    </subcellularLocation>
</comment>
<dbReference type="Pfam" id="PF01382">
    <property type="entry name" value="Avidin"/>
    <property type="match status" value="1"/>
</dbReference>
<dbReference type="Gene3D" id="2.40.128.30">
    <property type="entry name" value="Avidin-like"/>
    <property type="match status" value="1"/>
</dbReference>
<dbReference type="InterPro" id="IPR005468">
    <property type="entry name" value="Avidin/str"/>
</dbReference>
<keyword evidence="4" id="KW-0732">Signal</keyword>
<dbReference type="OrthoDB" id="2821340at2759"/>
<evidence type="ECO:0000256" key="1">
    <source>
        <dbReference type="ARBA" id="ARBA00004613"/>
    </source>
</evidence>
<dbReference type="SUPFAM" id="SSF50876">
    <property type="entry name" value="Avidin/streptavidin"/>
    <property type="match status" value="1"/>
</dbReference>
<dbReference type="GO" id="GO:0009374">
    <property type="term" value="F:biotin binding"/>
    <property type="evidence" value="ECO:0007669"/>
    <property type="project" value="InterPro"/>
</dbReference>
<accession>A0A8H6SEM6</accession>
<evidence type="ECO:0000313" key="8">
    <source>
        <dbReference type="Proteomes" id="UP000636479"/>
    </source>
</evidence>
<dbReference type="InterPro" id="IPR036896">
    <property type="entry name" value="Avidin-like_sf"/>
</dbReference>
<dbReference type="PRINTS" id="PR00709">
    <property type="entry name" value="AVIDIN"/>
</dbReference>
<reference evidence="7" key="1">
    <citation type="submission" date="2020-05" db="EMBL/GenBank/DDBJ databases">
        <title>Mycena genomes resolve the evolution of fungal bioluminescence.</title>
        <authorList>
            <person name="Tsai I.J."/>
        </authorList>
    </citation>
    <scope>NUCLEOTIDE SEQUENCE</scope>
    <source>
        <strain evidence="7">171206Taipei</strain>
    </source>
</reference>
<dbReference type="PANTHER" id="PTHR34399">
    <property type="entry name" value="AVIDIN-RELATED"/>
    <property type="match status" value="1"/>
</dbReference>
<evidence type="ECO:0000256" key="4">
    <source>
        <dbReference type="ARBA" id="ARBA00022729"/>
    </source>
</evidence>
<evidence type="ECO:0000256" key="2">
    <source>
        <dbReference type="ARBA" id="ARBA00006297"/>
    </source>
</evidence>
<proteinExistence type="inferred from homology"/>
<keyword evidence="3" id="KW-0964">Secreted</keyword>
<evidence type="ECO:0000313" key="7">
    <source>
        <dbReference type="EMBL" id="KAF7297533.1"/>
    </source>
</evidence>
<comment type="similarity">
    <text evidence="2">Belongs to the avidin/streptavidin family.</text>
</comment>
<organism evidence="7 8">
    <name type="scientific">Mycena indigotica</name>
    <dbReference type="NCBI Taxonomy" id="2126181"/>
    <lineage>
        <taxon>Eukaryota</taxon>
        <taxon>Fungi</taxon>
        <taxon>Dikarya</taxon>
        <taxon>Basidiomycota</taxon>
        <taxon>Agaricomycotina</taxon>
        <taxon>Agaricomycetes</taxon>
        <taxon>Agaricomycetidae</taxon>
        <taxon>Agaricales</taxon>
        <taxon>Marasmiineae</taxon>
        <taxon>Mycenaceae</taxon>
        <taxon>Mycena</taxon>
    </lineage>
</organism>
<dbReference type="EMBL" id="JACAZF010000008">
    <property type="protein sequence ID" value="KAF7297533.1"/>
    <property type="molecule type" value="Genomic_DNA"/>
</dbReference>
<feature type="region of interest" description="Disordered" evidence="6">
    <location>
        <begin position="64"/>
        <end position="87"/>
    </location>
</feature>
<keyword evidence="5" id="KW-0092">Biotin</keyword>
<evidence type="ECO:0000256" key="6">
    <source>
        <dbReference type="SAM" id="MobiDB-lite"/>
    </source>
</evidence>
<protein>
    <submittedName>
        <fullName evidence="7">Streptavidin</fullName>
    </submittedName>
</protein>
<evidence type="ECO:0000256" key="3">
    <source>
        <dbReference type="ARBA" id="ARBA00022525"/>
    </source>
</evidence>